<keyword evidence="1" id="KW-0472">Membrane</keyword>
<organism evidence="2 3">
    <name type="scientific">Rickettsia akari (strain Hartford)</name>
    <dbReference type="NCBI Taxonomy" id="293614"/>
    <lineage>
        <taxon>Bacteria</taxon>
        <taxon>Pseudomonadati</taxon>
        <taxon>Pseudomonadota</taxon>
        <taxon>Alphaproteobacteria</taxon>
        <taxon>Rickettsiales</taxon>
        <taxon>Rickettsiaceae</taxon>
        <taxon>Rickettsieae</taxon>
        <taxon>Rickettsia</taxon>
        <taxon>spotted fever group</taxon>
    </lineage>
</organism>
<evidence type="ECO:0000313" key="2">
    <source>
        <dbReference type="EMBL" id="ABV74591.1"/>
    </source>
</evidence>
<accession>A8GMG6</accession>
<dbReference type="AlphaFoldDB" id="A8GMG6"/>
<keyword evidence="1" id="KW-0812">Transmembrane</keyword>
<keyword evidence="3" id="KW-1185">Reference proteome</keyword>
<proteinExistence type="predicted"/>
<name>A8GMG6_RICAH</name>
<feature type="transmembrane region" description="Helical" evidence="1">
    <location>
        <begin position="26"/>
        <end position="44"/>
    </location>
</feature>
<keyword evidence="1" id="KW-1133">Transmembrane helix</keyword>
<evidence type="ECO:0000313" key="3">
    <source>
        <dbReference type="Proteomes" id="UP000006830"/>
    </source>
</evidence>
<dbReference type="Proteomes" id="UP000006830">
    <property type="component" value="Chromosome"/>
</dbReference>
<dbReference type="HOGENOM" id="CLU_3157280_0_0_5"/>
<reference evidence="2" key="1">
    <citation type="submission" date="2007-09" db="EMBL/GenBank/DDBJ databases">
        <title>Complete Genome Sequence of Rickettsia akari.</title>
        <authorList>
            <person name="Madan A."/>
            <person name="Fahey J."/>
            <person name="Helton E."/>
            <person name="Ketteman M."/>
            <person name="Madan A."/>
            <person name="Rodrigues S."/>
            <person name="Sanchez A."/>
            <person name="Whiting M."/>
            <person name="Dasch G."/>
            <person name="Eremeeva M."/>
        </authorList>
    </citation>
    <scope>NUCLEOTIDE SEQUENCE</scope>
    <source>
        <strain evidence="2">Hartford</strain>
    </source>
</reference>
<dbReference type="KEGG" id="rak:A1C_01365"/>
<protein>
    <submittedName>
        <fullName evidence="2">Uncharacterized protein</fullName>
    </submittedName>
</protein>
<sequence length="52" mass="6304">MFNKNKDLLILKNTNAKNKEKFRKKFLFSSAFLIILLMFLYALLKILEVKYF</sequence>
<dbReference type="EMBL" id="CP000847">
    <property type="protein sequence ID" value="ABV74591.1"/>
    <property type="molecule type" value="Genomic_DNA"/>
</dbReference>
<evidence type="ECO:0000256" key="1">
    <source>
        <dbReference type="SAM" id="Phobius"/>
    </source>
</evidence>
<gene>
    <name evidence="2" type="ordered locus">A1C_01365</name>
</gene>